<evidence type="ECO:0008006" key="4">
    <source>
        <dbReference type="Google" id="ProtNLM"/>
    </source>
</evidence>
<accession>A0A250IDR2</accession>
<dbReference type="OrthoDB" id="5519455at2"/>
<gene>
    <name evidence="2" type="ORF">MEBOL_002545</name>
</gene>
<feature type="chain" id="PRO_5012490508" description="Serine protease" evidence="1">
    <location>
        <begin position="25"/>
        <end position="424"/>
    </location>
</feature>
<dbReference type="AlphaFoldDB" id="A0A250IDR2"/>
<dbReference type="KEGG" id="mbd:MEBOL_002545"/>
<organism evidence="2 3">
    <name type="scientific">Melittangium boletus DSM 14713</name>
    <dbReference type="NCBI Taxonomy" id="1294270"/>
    <lineage>
        <taxon>Bacteria</taxon>
        <taxon>Pseudomonadati</taxon>
        <taxon>Myxococcota</taxon>
        <taxon>Myxococcia</taxon>
        <taxon>Myxococcales</taxon>
        <taxon>Cystobacterineae</taxon>
        <taxon>Archangiaceae</taxon>
        <taxon>Melittangium</taxon>
    </lineage>
</organism>
<dbReference type="Proteomes" id="UP000217289">
    <property type="component" value="Chromosome"/>
</dbReference>
<reference evidence="2 3" key="1">
    <citation type="submission" date="2017-06" db="EMBL/GenBank/DDBJ databases">
        <authorList>
            <person name="Kim H.J."/>
            <person name="Triplett B.A."/>
        </authorList>
    </citation>
    <scope>NUCLEOTIDE SEQUENCE [LARGE SCALE GENOMIC DNA]</scope>
    <source>
        <strain evidence="2 3">DSM 14713</strain>
    </source>
</reference>
<dbReference type="Gene3D" id="2.40.10.10">
    <property type="entry name" value="Trypsin-like serine proteases"/>
    <property type="match status" value="2"/>
</dbReference>
<name>A0A250IDR2_9BACT</name>
<evidence type="ECO:0000256" key="1">
    <source>
        <dbReference type="SAM" id="SignalP"/>
    </source>
</evidence>
<feature type="signal peptide" evidence="1">
    <location>
        <begin position="1"/>
        <end position="24"/>
    </location>
</feature>
<sequence>MNARRSRTSRGVLLLMALSAAGCGTPVEPDASGEARALTIDEEFTRLSRRVPGFGGYYYDSAGALNVVLTQPTHQLAAVRELLSARGVRGSDTLLARQGRYDFEDLNRWRGRLEAEPLAGLVFTDVDEVNNRITLGMTHPDPEQVAAAMARLLIPADAVHLEQAAPNEQHQTAFTYVHQQNRPLAAGQQIKRFSNGYIYFCTLGFNVRRNGSLGFFTNTHCTNEGTVHYQGSPRIGVTTEDPLFWSNASVVYDGVTYTCSGTNVCRFSDAAYVEYDAGVQSSVKHGYIYRTEVENAYTGGAPTGIAPLKIDEAQPFFRIVGKAYHVAVGEKIHKVGQRTGWTSGLVTHSCVNTLNGSTRLFCQMKGDGAGYDGDSGSPVFRRVADSEQDVELVGIYWGSAMSPIGSIEQDFGPLDVAADSASTP</sequence>
<keyword evidence="1" id="KW-0732">Signal</keyword>
<evidence type="ECO:0000313" key="2">
    <source>
        <dbReference type="EMBL" id="ATB29096.1"/>
    </source>
</evidence>
<proteinExistence type="predicted"/>
<keyword evidence="3" id="KW-1185">Reference proteome</keyword>
<dbReference type="InterPro" id="IPR009003">
    <property type="entry name" value="Peptidase_S1_PA"/>
</dbReference>
<evidence type="ECO:0000313" key="3">
    <source>
        <dbReference type="Proteomes" id="UP000217289"/>
    </source>
</evidence>
<dbReference type="RefSeq" id="WP_157774916.1">
    <property type="nucleotide sequence ID" value="NZ_CP022163.1"/>
</dbReference>
<dbReference type="SUPFAM" id="SSF50494">
    <property type="entry name" value="Trypsin-like serine proteases"/>
    <property type="match status" value="1"/>
</dbReference>
<protein>
    <recommendedName>
        <fullName evidence="4">Serine protease</fullName>
    </recommendedName>
</protein>
<dbReference type="InterPro" id="IPR043504">
    <property type="entry name" value="Peptidase_S1_PA_chymotrypsin"/>
</dbReference>
<dbReference type="EMBL" id="CP022163">
    <property type="protein sequence ID" value="ATB29096.1"/>
    <property type="molecule type" value="Genomic_DNA"/>
</dbReference>
<dbReference type="PROSITE" id="PS51257">
    <property type="entry name" value="PROKAR_LIPOPROTEIN"/>
    <property type="match status" value="1"/>
</dbReference>